<proteinExistence type="predicted"/>
<sequence>MSAPGMRKSLDQPFERATKFYKDGILSGRSQLAVDQGNHDVSIDGNSGVNTPSTLKSGREGFTSVVFTIGFCSHSAIRRRTVLTVKRDK</sequence>
<comment type="caution">
    <text evidence="1">The sequence shown here is derived from an EMBL/GenBank/DDBJ whole genome shotgun (WGS) entry which is preliminary data.</text>
</comment>
<reference evidence="1 2" key="1">
    <citation type="submission" date="2018-09" db="EMBL/GenBank/DDBJ databases">
        <title>Cohnella cavernae sp. nov., isolated from a karst cave.</title>
        <authorList>
            <person name="Zhu H."/>
        </authorList>
    </citation>
    <scope>NUCLEOTIDE SEQUENCE [LARGE SCALE GENOMIC DNA]</scope>
    <source>
        <strain evidence="1 2">K2E09-144</strain>
    </source>
</reference>
<dbReference type="Proteomes" id="UP000266340">
    <property type="component" value="Unassembled WGS sequence"/>
</dbReference>
<evidence type="ECO:0000313" key="1">
    <source>
        <dbReference type="EMBL" id="RIE05097.1"/>
    </source>
</evidence>
<dbReference type="EMBL" id="QXJM01000016">
    <property type="protein sequence ID" value="RIE05097.1"/>
    <property type="molecule type" value="Genomic_DNA"/>
</dbReference>
<gene>
    <name evidence="1" type="ORF">D3H35_02910</name>
</gene>
<protein>
    <submittedName>
        <fullName evidence="1">Uncharacterized protein</fullName>
    </submittedName>
</protein>
<dbReference type="RefSeq" id="WP_147355718.1">
    <property type="nucleotide sequence ID" value="NZ_JBHSOV010000021.1"/>
</dbReference>
<accession>A0A398CZ23</accession>
<dbReference type="OrthoDB" id="4349943at2"/>
<name>A0A398CZ23_9BACL</name>
<evidence type="ECO:0000313" key="2">
    <source>
        <dbReference type="Proteomes" id="UP000266340"/>
    </source>
</evidence>
<keyword evidence="2" id="KW-1185">Reference proteome</keyword>
<organism evidence="1 2">
    <name type="scientific">Cohnella faecalis</name>
    <dbReference type="NCBI Taxonomy" id="2315694"/>
    <lineage>
        <taxon>Bacteria</taxon>
        <taxon>Bacillati</taxon>
        <taxon>Bacillota</taxon>
        <taxon>Bacilli</taxon>
        <taxon>Bacillales</taxon>
        <taxon>Paenibacillaceae</taxon>
        <taxon>Cohnella</taxon>
    </lineage>
</organism>
<dbReference type="AlphaFoldDB" id="A0A398CZ23"/>